<keyword evidence="1" id="KW-0732">Signal</keyword>
<feature type="chain" id="PRO_5011763843" description="DUF4148 domain-containing protein" evidence="1">
    <location>
        <begin position="34"/>
        <end position="123"/>
    </location>
</feature>
<sequence length="123" mass="12229">MPTLFTRSGLTPFRTAVALYALCSLAAASAAMAQIQPSPEAGAHVTAAAAAPLQMAVAADATPVRTRAEVVAELLCARASGEMESMSMQSHGLPSAPVNRAVPECKPQARTSVAGGAAAGAAP</sequence>
<name>A0A1G6WUK5_9BURK</name>
<accession>A0A1G6WUK5</accession>
<gene>
    <name evidence="2" type="ORF">SAMN05192589_10890</name>
</gene>
<evidence type="ECO:0008006" key="4">
    <source>
        <dbReference type="Google" id="ProtNLM"/>
    </source>
</evidence>
<protein>
    <recommendedName>
        <fullName evidence="4">DUF4148 domain-containing protein</fullName>
    </recommendedName>
</protein>
<feature type="signal peptide" evidence="1">
    <location>
        <begin position="1"/>
        <end position="33"/>
    </location>
</feature>
<dbReference type="Proteomes" id="UP000198781">
    <property type="component" value="Unassembled WGS sequence"/>
</dbReference>
<evidence type="ECO:0000313" key="2">
    <source>
        <dbReference type="EMBL" id="SDD68705.1"/>
    </source>
</evidence>
<reference evidence="2 3" key="1">
    <citation type="submission" date="2016-10" db="EMBL/GenBank/DDBJ databases">
        <authorList>
            <person name="de Groot N.N."/>
        </authorList>
    </citation>
    <scope>NUCLEOTIDE SEQUENCE [LARGE SCALE GENOMIC DNA]</scope>
    <source>
        <strain evidence="2 3">DSM 16619</strain>
    </source>
</reference>
<dbReference type="RefSeq" id="WP_139160397.1">
    <property type="nucleotide sequence ID" value="NZ_FMZC01000008.1"/>
</dbReference>
<organism evidence="2 3">
    <name type="scientific">Paracidovorax valerianellae</name>
    <dbReference type="NCBI Taxonomy" id="187868"/>
    <lineage>
        <taxon>Bacteria</taxon>
        <taxon>Pseudomonadati</taxon>
        <taxon>Pseudomonadota</taxon>
        <taxon>Betaproteobacteria</taxon>
        <taxon>Burkholderiales</taxon>
        <taxon>Comamonadaceae</taxon>
        <taxon>Paracidovorax</taxon>
    </lineage>
</organism>
<keyword evidence="3" id="KW-1185">Reference proteome</keyword>
<dbReference type="AlphaFoldDB" id="A0A1G6WUK5"/>
<dbReference type="EMBL" id="FMZC01000008">
    <property type="protein sequence ID" value="SDD68705.1"/>
    <property type="molecule type" value="Genomic_DNA"/>
</dbReference>
<dbReference type="OrthoDB" id="9947509at2"/>
<evidence type="ECO:0000313" key="3">
    <source>
        <dbReference type="Proteomes" id="UP000198781"/>
    </source>
</evidence>
<evidence type="ECO:0000256" key="1">
    <source>
        <dbReference type="SAM" id="SignalP"/>
    </source>
</evidence>
<proteinExistence type="predicted"/>